<feature type="region of interest" description="Disordered" evidence="2">
    <location>
        <begin position="463"/>
        <end position="487"/>
    </location>
</feature>
<feature type="compositionally biased region" description="Basic and acidic residues" evidence="2">
    <location>
        <begin position="144"/>
        <end position="153"/>
    </location>
</feature>
<protein>
    <submittedName>
        <fullName evidence="3">Uncharacterized protein</fullName>
    </submittedName>
</protein>
<feature type="region of interest" description="Disordered" evidence="2">
    <location>
        <begin position="616"/>
        <end position="883"/>
    </location>
</feature>
<feature type="compositionally biased region" description="Polar residues" evidence="2">
    <location>
        <begin position="174"/>
        <end position="185"/>
    </location>
</feature>
<proteinExistence type="predicted"/>
<feature type="compositionally biased region" description="Polar residues" evidence="2">
    <location>
        <begin position="116"/>
        <end position="139"/>
    </location>
</feature>
<dbReference type="Proteomes" id="UP001201812">
    <property type="component" value="Unassembled WGS sequence"/>
</dbReference>
<feature type="compositionally biased region" description="Low complexity" evidence="2">
    <location>
        <begin position="787"/>
        <end position="803"/>
    </location>
</feature>
<feature type="region of interest" description="Disordered" evidence="2">
    <location>
        <begin position="362"/>
        <end position="451"/>
    </location>
</feature>
<evidence type="ECO:0000313" key="4">
    <source>
        <dbReference type="Proteomes" id="UP001201812"/>
    </source>
</evidence>
<comment type="caution">
    <text evidence="3">The sequence shown here is derived from an EMBL/GenBank/DDBJ whole genome shotgun (WGS) entry which is preliminary data.</text>
</comment>
<evidence type="ECO:0000256" key="1">
    <source>
        <dbReference type="SAM" id="Coils"/>
    </source>
</evidence>
<feature type="coiled-coil region" evidence="1">
    <location>
        <begin position="943"/>
        <end position="977"/>
    </location>
</feature>
<feature type="region of interest" description="Disordered" evidence="2">
    <location>
        <begin position="199"/>
        <end position="242"/>
    </location>
</feature>
<keyword evidence="1" id="KW-0175">Coiled coil</keyword>
<feature type="compositionally biased region" description="Basic and acidic residues" evidence="2">
    <location>
        <begin position="745"/>
        <end position="778"/>
    </location>
</feature>
<evidence type="ECO:0000256" key="2">
    <source>
        <dbReference type="SAM" id="MobiDB-lite"/>
    </source>
</evidence>
<feature type="compositionally biased region" description="Polar residues" evidence="2">
    <location>
        <begin position="808"/>
        <end position="823"/>
    </location>
</feature>
<feature type="compositionally biased region" description="Polar residues" evidence="2">
    <location>
        <begin position="476"/>
        <end position="487"/>
    </location>
</feature>
<feature type="compositionally biased region" description="Basic and acidic residues" evidence="2">
    <location>
        <begin position="868"/>
        <end position="883"/>
    </location>
</feature>
<accession>A0AAD4N2Q9</accession>
<reference evidence="3" key="1">
    <citation type="submission" date="2022-01" db="EMBL/GenBank/DDBJ databases">
        <title>Genome Sequence Resource for Two Populations of Ditylenchus destructor, the Migratory Endoparasitic Phytonematode.</title>
        <authorList>
            <person name="Zhang H."/>
            <person name="Lin R."/>
            <person name="Xie B."/>
        </authorList>
    </citation>
    <scope>NUCLEOTIDE SEQUENCE</scope>
    <source>
        <strain evidence="3">BazhouSP</strain>
    </source>
</reference>
<feature type="compositionally biased region" description="Low complexity" evidence="2">
    <location>
        <begin position="541"/>
        <end position="552"/>
    </location>
</feature>
<feature type="compositionally biased region" description="Low complexity" evidence="2">
    <location>
        <begin position="840"/>
        <end position="859"/>
    </location>
</feature>
<dbReference type="AlphaFoldDB" id="A0AAD4N2Q9"/>
<dbReference type="EMBL" id="JAKKPZ010000031">
    <property type="protein sequence ID" value="KAI1709347.1"/>
    <property type="molecule type" value="Genomic_DNA"/>
</dbReference>
<name>A0AAD4N2Q9_9BILA</name>
<sequence>MNNKNHYVPRFLSSDWQPPTFPQAGTSSNFPMFWPNRPQVAQLTPAGYLQPFGPQSQHHFFLQGPHPRYIPPPPLPPIFHIRQPQPGITNPQGQFEYPPEVLQSTSAATFSEARAANSSDTKSDTALNSSRSIDGSQTKAVMDNTDREPEKNENSAGATRKKTSGEKENAANKPHTQQGHSSQQKAGCAEIITINSPNTSDISNALNEQNQPNSLPTIQDNARESNLNRGPQKQQHGGSNRQSSLIANVEDNTPANSSPNNSEQNLNTSTNITSEQEMGSNSDFNEEYKETIQKLKKQFPEYGSILADIDENRPLASITQPLLSSNIDSVHSILRNIRENRQEQQQAPIQSDETEFNLAVAEEDPSPSNMNHHRSTDEMTTPVTPESAPESQEEDATVPPGLIQPRRNAENPGSKLGDPRIMRVSGQSERSLTDSTITASQNTPSCSNSTATVTQFGGIIFKPLQNPVQPRPKSPHPSTSNSNSLTISPSLNAIFPEAPTTVASKKSQISVKLGQNSVMTDAQGAKKNALWDNFKQQITGSSSSNLNSTSLSDELTPGEHSPSINPIEDYLNVMPGHNYSDSTSSAGYSFPPPPVPPRFPKLRLILSPNKPVPLNRLIVSDPRKTGKEGGSASSSTAKVPRADGSHMDESRNKTVKVAPPPVPAPLQLNLTGQNTKSTSKVNPIEKPVNKEIPPLPQDMPPNKRPRDVIPPPPERREERDRRRGKTVDPRNHKPGPVSNSNCSRDSSENKSPKGNESGSNHDESRDRKRDKSRDDPRNPKPRPATVSVSNRSSGSSEFLSISGEGRDGSTNPNEVETMRSGQNEKVARRERHISGNPQISPAFTASSSESSAEWRSPRALIEPCSARTQKELQKPIKPRDADEEKKFKENLCDFQCLKTAEMDLRWRRLMKETLAKSEFEKQELERILTEKWKEERFQLLRQYDNEKKTKENLVGRLNTLQAEKGDLERTITETRTNCTVFI</sequence>
<organism evidence="3 4">
    <name type="scientific">Ditylenchus destructor</name>
    <dbReference type="NCBI Taxonomy" id="166010"/>
    <lineage>
        <taxon>Eukaryota</taxon>
        <taxon>Metazoa</taxon>
        <taxon>Ecdysozoa</taxon>
        <taxon>Nematoda</taxon>
        <taxon>Chromadorea</taxon>
        <taxon>Rhabditida</taxon>
        <taxon>Tylenchina</taxon>
        <taxon>Tylenchomorpha</taxon>
        <taxon>Sphaerularioidea</taxon>
        <taxon>Anguinidae</taxon>
        <taxon>Anguininae</taxon>
        <taxon>Ditylenchus</taxon>
    </lineage>
</organism>
<feature type="compositionally biased region" description="Polar residues" evidence="2">
    <location>
        <begin position="668"/>
        <end position="681"/>
    </location>
</feature>
<keyword evidence="4" id="KW-1185">Reference proteome</keyword>
<feature type="compositionally biased region" description="Polar residues" evidence="2">
    <location>
        <begin position="425"/>
        <end position="451"/>
    </location>
</feature>
<feature type="compositionally biased region" description="Basic and acidic residues" evidence="2">
    <location>
        <begin position="713"/>
        <end position="731"/>
    </location>
</feature>
<evidence type="ECO:0000313" key="3">
    <source>
        <dbReference type="EMBL" id="KAI1709347.1"/>
    </source>
</evidence>
<feature type="region of interest" description="Disordered" evidence="2">
    <location>
        <begin position="111"/>
        <end position="186"/>
    </location>
</feature>
<gene>
    <name evidence="3" type="ORF">DdX_11421</name>
</gene>
<feature type="compositionally biased region" description="Basic and acidic residues" evidence="2">
    <location>
        <begin position="640"/>
        <end position="652"/>
    </location>
</feature>
<feature type="region of interest" description="Disordered" evidence="2">
    <location>
        <begin position="539"/>
        <end position="567"/>
    </location>
</feature>